<dbReference type="InterPro" id="IPR013785">
    <property type="entry name" value="Aldolase_TIM"/>
</dbReference>
<comment type="similarity">
    <text evidence="4 7">Belongs to the NanE family.</text>
</comment>
<evidence type="ECO:0000256" key="3">
    <source>
        <dbReference type="ARBA" id="ARBA00005081"/>
    </source>
</evidence>
<evidence type="ECO:0000256" key="2">
    <source>
        <dbReference type="ARBA" id="ARBA00002147"/>
    </source>
</evidence>
<dbReference type="SUPFAM" id="SSF51366">
    <property type="entry name" value="Ribulose-phoshate binding barrel"/>
    <property type="match status" value="1"/>
</dbReference>
<evidence type="ECO:0000256" key="7">
    <source>
        <dbReference type="HAMAP-Rule" id="MF_01235"/>
    </source>
</evidence>
<dbReference type="CDD" id="cd04729">
    <property type="entry name" value="NanE"/>
    <property type="match status" value="1"/>
</dbReference>
<organism evidence="8 9">
    <name type="scientific">Schaalia naturae</name>
    <dbReference type="NCBI Taxonomy" id="635203"/>
    <lineage>
        <taxon>Bacteria</taxon>
        <taxon>Bacillati</taxon>
        <taxon>Actinomycetota</taxon>
        <taxon>Actinomycetes</taxon>
        <taxon>Actinomycetales</taxon>
        <taxon>Actinomycetaceae</taxon>
        <taxon>Schaalia</taxon>
    </lineage>
</organism>
<evidence type="ECO:0000313" key="8">
    <source>
        <dbReference type="EMBL" id="MFC7579970.1"/>
    </source>
</evidence>
<dbReference type="HAMAP" id="MF_01235">
    <property type="entry name" value="ManNAc6P_epimer"/>
    <property type="match status" value="1"/>
</dbReference>
<dbReference type="PANTHER" id="PTHR36204:SF1">
    <property type="entry name" value="N-ACETYLMANNOSAMINE-6-PHOSPHATE 2-EPIMERASE-RELATED"/>
    <property type="match status" value="1"/>
</dbReference>
<comment type="pathway">
    <text evidence="3 7">Amino-sugar metabolism; N-acetylneuraminate degradation; D-fructose 6-phosphate from N-acetylneuraminate: step 3/5.</text>
</comment>
<dbReference type="PANTHER" id="PTHR36204">
    <property type="entry name" value="N-ACETYLMANNOSAMINE-6-PHOSPHATE 2-EPIMERASE-RELATED"/>
    <property type="match status" value="1"/>
</dbReference>
<protein>
    <recommendedName>
        <fullName evidence="7">Putative N-acetylmannosamine-6-phosphate 2-epimerase</fullName>
        <ecNumber evidence="7">5.1.3.9</ecNumber>
    </recommendedName>
    <alternativeName>
        <fullName evidence="7">ManNAc-6-P epimerase</fullName>
    </alternativeName>
</protein>
<dbReference type="InterPro" id="IPR007260">
    <property type="entry name" value="NanE"/>
</dbReference>
<comment type="function">
    <text evidence="2 7">Converts N-acetylmannosamine-6-phosphate (ManNAc-6-P) to N-acetylglucosamine-6-phosphate (GlcNAc-6-P).</text>
</comment>
<dbReference type="RefSeq" id="WP_380971581.1">
    <property type="nucleotide sequence ID" value="NZ_JBHTEF010000001.1"/>
</dbReference>
<proteinExistence type="inferred from homology"/>
<keyword evidence="9" id="KW-1185">Reference proteome</keyword>
<comment type="catalytic activity">
    <reaction evidence="1 7">
        <text>an N-acyl-D-glucosamine 6-phosphate = an N-acyl-D-mannosamine 6-phosphate</text>
        <dbReference type="Rhea" id="RHEA:23932"/>
        <dbReference type="ChEBI" id="CHEBI:57599"/>
        <dbReference type="ChEBI" id="CHEBI:57666"/>
        <dbReference type="EC" id="5.1.3.9"/>
    </reaction>
</comment>
<dbReference type="Pfam" id="PF04131">
    <property type="entry name" value="NanE"/>
    <property type="match status" value="1"/>
</dbReference>
<keyword evidence="5 7" id="KW-0413">Isomerase</keyword>
<evidence type="ECO:0000313" key="9">
    <source>
        <dbReference type="Proteomes" id="UP001596527"/>
    </source>
</evidence>
<dbReference type="InterPro" id="IPR011060">
    <property type="entry name" value="RibuloseP-bd_barrel"/>
</dbReference>
<evidence type="ECO:0000256" key="1">
    <source>
        <dbReference type="ARBA" id="ARBA00000056"/>
    </source>
</evidence>
<dbReference type="Gene3D" id="3.20.20.70">
    <property type="entry name" value="Aldolase class I"/>
    <property type="match status" value="1"/>
</dbReference>
<evidence type="ECO:0000256" key="6">
    <source>
        <dbReference type="ARBA" id="ARBA00023277"/>
    </source>
</evidence>
<dbReference type="Proteomes" id="UP001596527">
    <property type="component" value="Unassembled WGS sequence"/>
</dbReference>
<evidence type="ECO:0000256" key="4">
    <source>
        <dbReference type="ARBA" id="ARBA00007439"/>
    </source>
</evidence>
<gene>
    <name evidence="7" type="primary">nanE</name>
    <name evidence="8" type="ORF">ACFQWG_01850</name>
</gene>
<keyword evidence="6 7" id="KW-0119">Carbohydrate metabolism</keyword>
<dbReference type="EMBL" id="JBHTEF010000001">
    <property type="protein sequence ID" value="MFC7579970.1"/>
    <property type="molecule type" value="Genomic_DNA"/>
</dbReference>
<dbReference type="GO" id="GO:0047465">
    <property type="term" value="F:N-acylglucosamine-6-phosphate 2-epimerase activity"/>
    <property type="evidence" value="ECO:0007669"/>
    <property type="project" value="UniProtKB-EC"/>
</dbReference>
<comment type="caution">
    <text evidence="8">The sequence shown here is derived from an EMBL/GenBank/DDBJ whole genome shotgun (WGS) entry which is preliminary data.</text>
</comment>
<evidence type="ECO:0000256" key="5">
    <source>
        <dbReference type="ARBA" id="ARBA00023235"/>
    </source>
</evidence>
<dbReference type="NCBIfam" id="NF002231">
    <property type="entry name" value="PRK01130.1"/>
    <property type="match status" value="1"/>
</dbReference>
<dbReference type="EC" id="5.1.3.9" evidence="7"/>
<accession>A0ABW2SIM0</accession>
<name>A0ABW2SIM0_9ACTO</name>
<sequence length="233" mass="23966">MALGEDMDRALRGRLIVSCQAYPGEPMRDPRTMAQVAASVVRGGASAVRIQGIEDIRATTAVVDVPVIGLWKVGAEGVFITPTLKHALAVAQAGADIVALDGTRRPRPDGLDLAETIAAVREQAGTPVMADCGSLADAVAAAEAGADLLSTALAGYTGERPASPGPDLDLIEAITSATDVPVVVEGRIRTPLEAVESLHRGAMAVCVGTAITHPLSITRWFCEALALPEGESA</sequence>
<reference evidence="9" key="1">
    <citation type="journal article" date="2019" name="Int. J. Syst. Evol. Microbiol.">
        <title>The Global Catalogue of Microorganisms (GCM) 10K type strain sequencing project: providing services to taxonomists for standard genome sequencing and annotation.</title>
        <authorList>
            <consortium name="The Broad Institute Genomics Platform"/>
            <consortium name="The Broad Institute Genome Sequencing Center for Infectious Disease"/>
            <person name="Wu L."/>
            <person name="Ma J."/>
        </authorList>
    </citation>
    <scope>NUCLEOTIDE SEQUENCE [LARGE SCALE GENOMIC DNA]</scope>
    <source>
        <strain evidence="9">CCUG 56698</strain>
    </source>
</reference>